<dbReference type="EMBL" id="PYOC01000001">
    <property type="protein sequence ID" value="PSV49994.1"/>
    <property type="molecule type" value="Genomic_DNA"/>
</dbReference>
<gene>
    <name evidence="2" type="ORF">C9J47_05450</name>
</gene>
<dbReference type="Proteomes" id="UP000241803">
    <property type="component" value="Unassembled WGS sequence"/>
</dbReference>
<dbReference type="AlphaFoldDB" id="A0A2T3LF39"/>
<keyword evidence="3" id="KW-1185">Reference proteome</keyword>
<accession>A0A2T3LF39</accession>
<protein>
    <submittedName>
        <fullName evidence="2">Uncharacterized protein</fullName>
    </submittedName>
</protein>
<reference evidence="2 3" key="1">
    <citation type="submission" date="2018-03" db="EMBL/GenBank/DDBJ databases">
        <title>Whole genome sequencing of Histamine producing bacteria.</title>
        <authorList>
            <person name="Butler K."/>
        </authorList>
    </citation>
    <scope>NUCLEOTIDE SEQUENCE [LARGE SCALE GENOMIC DNA]</scope>
    <source>
        <strain evidence="2 3">ATCC 19614</strain>
    </source>
</reference>
<evidence type="ECO:0000313" key="3">
    <source>
        <dbReference type="Proteomes" id="UP000241803"/>
    </source>
</evidence>
<proteinExistence type="predicted"/>
<evidence type="ECO:0000256" key="1">
    <source>
        <dbReference type="SAM" id="Phobius"/>
    </source>
</evidence>
<feature type="transmembrane region" description="Helical" evidence="1">
    <location>
        <begin position="99"/>
        <end position="122"/>
    </location>
</feature>
<comment type="caution">
    <text evidence="2">The sequence shown here is derived from an EMBL/GenBank/DDBJ whole genome shotgun (WGS) entry which is preliminary data.</text>
</comment>
<name>A0A2T3LF39_9GAMM</name>
<sequence length="274" mass="30942">MTHMNDTSEKATDVTVPDEKRKYSIEESRINFLFFISFVLFLIISLLLLFVTNVYKEEFNRNVFEPIGVLLLGVSVCGMLTIMFANYMNSYGHLESHGAYIKGALAMFVILFFSIGSSYYLLSEDVKNTEEEINKKVNEIVNEKIDENHEKVIGQLKEVIPNLGKIGNLYFVTQCSKLPTDKITYESISFDNKEDDIVSTSKGIQVKANTKINKDILISAKSLLDDGSLLFQIIYNTAESLVIIKFNDVEELLNICQKQRATSGKVTQSVTPTP</sequence>
<evidence type="ECO:0000313" key="2">
    <source>
        <dbReference type="EMBL" id="PSV49994.1"/>
    </source>
</evidence>
<keyword evidence="1" id="KW-0812">Transmembrane</keyword>
<keyword evidence="1" id="KW-0472">Membrane</keyword>
<feature type="transmembrane region" description="Helical" evidence="1">
    <location>
        <begin position="67"/>
        <end position="87"/>
    </location>
</feature>
<feature type="transmembrane region" description="Helical" evidence="1">
    <location>
        <begin position="30"/>
        <end position="55"/>
    </location>
</feature>
<keyword evidence="1" id="KW-1133">Transmembrane helix</keyword>
<organism evidence="2 3">
    <name type="scientific">Photobacterium indicum</name>
    <dbReference type="NCBI Taxonomy" id="81447"/>
    <lineage>
        <taxon>Bacteria</taxon>
        <taxon>Pseudomonadati</taxon>
        <taxon>Pseudomonadota</taxon>
        <taxon>Gammaproteobacteria</taxon>
        <taxon>Vibrionales</taxon>
        <taxon>Vibrionaceae</taxon>
        <taxon>Photobacterium</taxon>
    </lineage>
</organism>